<name>A0ABD3UA51_SINWO</name>
<evidence type="ECO:0000313" key="4">
    <source>
        <dbReference type="Proteomes" id="UP001634394"/>
    </source>
</evidence>
<feature type="region of interest" description="Disordered" evidence="2">
    <location>
        <begin position="1016"/>
        <end position="1070"/>
    </location>
</feature>
<evidence type="ECO:0000256" key="2">
    <source>
        <dbReference type="SAM" id="MobiDB-lite"/>
    </source>
</evidence>
<evidence type="ECO:0000256" key="1">
    <source>
        <dbReference type="SAM" id="Coils"/>
    </source>
</evidence>
<keyword evidence="1" id="KW-0175">Coiled coil</keyword>
<feature type="compositionally biased region" description="Basic and acidic residues" evidence="2">
    <location>
        <begin position="212"/>
        <end position="235"/>
    </location>
</feature>
<accession>A0ABD3UA51</accession>
<dbReference type="Proteomes" id="UP001634394">
    <property type="component" value="Unassembled WGS sequence"/>
</dbReference>
<feature type="compositionally biased region" description="Basic and acidic residues" evidence="2">
    <location>
        <begin position="248"/>
        <end position="260"/>
    </location>
</feature>
<organism evidence="3 4">
    <name type="scientific">Sinanodonta woodiana</name>
    <name type="common">Chinese pond mussel</name>
    <name type="synonym">Anodonta woodiana</name>
    <dbReference type="NCBI Taxonomy" id="1069815"/>
    <lineage>
        <taxon>Eukaryota</taxon>
        <taxon>Metazoa</taxon>
        <taxon>Spiralia</taxon>
        <taxon>Lophotrochozoa</taxon>
        <taxon>Mollusca</taxon>
        <taxon>Bivalvia</taxon>
        <taxon>Autobranchia</taxon>
        <taxon>Heteroconchia</taxon>
        <taxon>Palaeoheterodonta</taxon>
        <taxon>Unionida</taxon>
        <taxon>Unionoidea</taxon>
        <taxon>Unionidae</taxon>
        <taxon>Unioninae</taxon>
        <taxon>Sinanodonta</taxon>
    </lineage>
</organism>
<feature type="region of interest" description="Disordered" evidence="2">
    <location>
        <begin position="99"/>
        <end position="131"/>
    </location>
</feature>
<dbReference type="AlphaFoldDB" id="A0ABD3UA51"/>
<feature type="compositionally biased region" description="Polar residues" evidence="2">
    <location>
        <begin position="197"/>
        <end position="210"/>
    </location>
</feature>
<gene>
    <name evidence="3" type="ORF">ACJMK2_017375</name>
</gene>
<sequence>MEGVTDEKVLYMLSKDYDVIRKIASKVIPLDAKELEQYQAEVSMVVKRVQKTSQIVQNYVDTIRIMYDKLNRAMQESSEAINRKVHLVLDELANSHTDKYHLKKRPEPEKSTDSGIEESLPSVSDLESTTDNSVIELDTYTASTDSETDEVHLQANLGLLKRKIEMIGKTKRKFKPKAQNGSGESGEEQLKDDVIQTKPNSRTASSTKLGSTKKESLPGTSERLKKEHTTTDRSVKVINRSTLRKVTSSRERENLKETHTGRSIIKPPIPKSGVVRRLQTLKTLQEIEYEKRVLEEFLTKTDNVIKMVKEGLHVGKQELEDLNMMLYRIEHSKTAMKQTVVHEDVKKDEDGPSICKEDEKVEKDQKFQEERMQLQFNDNEIENKDNLTVNIDADTSNREEEESKVAVVIQLKEELNMEKETQNKLIQNEAELLGNITDLSSGQHDHRQRQDEIRLMVDGDIIKKKKEEEEERIKRAREEEEKMIMQEKEAEEIRLRQEREYKERLLQQQKEEEIRLKQLLEEEERKRQLSRELEESRLKMEKELEQKTLEEEMQNAKKEEERKRKREAILAKINAERKHWKEKILHDGMEDADMSEQTQFTLIRGPDELLKSRSLTSSLFNEAHIGSSCSPFELRERMASQFVEIKTEEAIECGAQVFVEPVKIHEDSTTVVKVSIDGEKWEERVALHHTVTTGDRQTKHLVGAEFTDFQNLSMVVAVRNKTEHVLVKDKEITIKSQADSNIKVTIPAKSFDEAETNVTLSVRKMLDTHLEKAKVLHQGCHNIISISPILVLNCQNKCKKCLKFRFAKLAGDTSKTKQIGVVCCEGEKWEIAGDSNEIVTKVNQNDYCCFLIRIAKDATSQNILTAAHQLFLHHVETLSQILCVQKITDPSTLRVECLPIEKVSERFTELEQKGYSLNPSVSQELCVRDGENITIKSTENIKLDSQLNGEVVLIFATYMNTASTSVRIRPKDRSSQANQEDYTGDLVFTILSKHEGRTRLSGSIVLKIPKKLSPAINMGDSKANEAGKQMNKEQEKTRDTNHEKETANNPTHMADENPTYMEGEKGSKEK</sequence>
<feature type="compositionally biased region" description="Basic and acidic residues" evidence="2">
    <location>
        <begin position="1022"/>
        <end position="1046"/>
    </location>
</feature>
<feature type="compositionally biased region" description="Polar residues" evidence="2">
    <location>
        <begin position="121"/>
        <end position="131"/>
    </location>
</feature>
<comment type="caution">
    <text evidence="3">The sequence shown here is derived from an EMBL/GenBank/DDBJ whole genome shotgun (WGS) entry which is preliminary data.</text>
</comment>
<protein>
    <submittedName>
        <fullName evidence="3">Uncharacterized protein</fullName>
    </submittedName>
</protein>
<feature type="compositionally biased region" description="Basic and acidic residues" evidence="2">
    <location>
        <begin position="99"/>
        <end position="112"/>
    </location>
</feature>
<dbReference type="EMBL" id="JBJQND010000016">
    <property type="protein sequence ID" value="KAL3846377.1"/>
    <property type="molecule type" value="Genomic_DNA"/>
</dbReference>
<proteinExistence type="predicted"/>
<keyword evidence="4" id="KW-1185">Reference proteome</keyword>
<feature type="region of interest" description="Disordered" evidence="2">
    <location>
        <begin position="171"/>
        <end position="268"/>
    </location>
</feature>
<evidence type="ECO:0000313" key="3">
    <source>
        <dbReference type="EMBL" id="KAL3846377.1"/>
    </source>
</evidence>
<feature type="coiled-coil region" evidence="1">
    <location>
        <begin position="459"/>
        <end position="578"/>
    </location>
</feature>
<reference evidence="3 4" key="1">
    <citation type="submission" date="2024-11" db="EMBL/GenBank/DDBJ databases">
        <title>Chromosome-level genome assembly of the freshwater bivalve Anodonta woodiana.</title>
        <authorList>
            <person name="Chen X."/>
        </authorList>
    </citation>
    <scope>NUCLEOTIDE SEQUENCE [LARGE SCALE GENOMIC DNA]</scope>
    <source>
        <strain evidence="3">MN2024</strain>
        <tissue evidence="3">Gills</tissue>
    </source>
</reference>